<keyword evidence="2" id="KW-1185">Reference proteome</keyword>
<dbReference type="Proteomes" id="UP000000724">
    <property type="component" value="Contig Pc00c21"/>
</dbReference>
<dbReference type="HOGENOM" id="CLU_2184839_0_0_1"/>
<organism evidence="1 2">
    <name type="scientific">Penicillium rubens (strain ATCC 28089 / DSM 1075 / NRRL 1951 / Wisconsin 54-1255)</name>
    <name type="common">Penicillium chrysogenum</name>
    <dbReference type="NCBI Taxonomy" id="500485"/>
    <lineage>
        <taxon>Eukaryota</taxon>
        <taxon>Fungi</taxon>
        <taxon>Dikarya</taxon>
        <taxon>Ascomycota</taxon>
        <taxon>Pezizomycotina</taxon>
        <taxon>Eurotiomycetes</taxon>
        <taxon>Eurotiomycetidae</taxon>
        <taxon>Eurotiales</taxon>
        <taxon>Aspergillaceae</taxon>
        <taxon>Penicillium</taxon>
        <taxon>Penicillium chrysogenum species complex</taxon>
    </lineage>
</organism>
<name>B6HIG1_PENRW</name>
<protein>
    <submittedName>
        <fullName evidence="1">Uncharacterized protein</fullName>
    </submittedName>
</protein>
<dbReference type="STRING" id="500485.B6HIG1"/>
<dbReference type="EMBL" id="AM920436">
    <property type="protein sequence ID" value="CAP95501.1"/>
    <property type="molecule type" value="Genomic_DNA"/>
</dbReference>
<evidence type="ECO:0000313" key="1">
    <source>
        <dbReference type="EMBL" id="CAP95501.1"/>
    </source>
</evidence>
<proteinExistence type="predicted"/>
<evidence type="ECO:0000313" key="2">
    <source>
        <dbReference type="Proteomes" id="UP000000724"/>
    </source>
</evidence>
<gene>
    <name evidence="1" type="ORF">Pc21g06040</name>
    <name evidence="1" type="ORF">PCH_Pc21g06040</name>
</gene>
<reference evidence="1 2" key="1">
    <citation type="journal article" date="2008" name="Nat. Biotechnol.">
        <title>Genome sequencing and analysis of the filamentous fungus Penicillium chrysogenum.</title>
        <authorList>
            <person name="van den Berg M.A."/>
            <person name="Albang R."/>
            <person name="Albermann K."/>
            <person name="Badger J.H."/>
            <person name="Daran J.-M."/>
            <person name="Driessen A.J.M."/>
            <person name="Garcia-Estrada C."/>
            <person name="Fedorova N.D."/>
            <person name="Harris D.M."/>
            <person name="Heijne W.H.M."/>
            <person name="Joardar V.S."/>
            <person name="Kiel J.A.K.W."/>
            <person name="Kovalchuk A."/>
            <person name="Martin J.F."/>
            <person name="Nierman W.C."/>
            <person name="Nijland J.G."/>
            <person name="Pronk J.T."/>
            <person name="Roubos J.A."/>
            <person name="van der Klei I.J."/>
            <person name="van Peij N.N.M.E."/>
            <person name="Veenhuis M."/>
            <person name="von Doehren H."/>
            <person name="Wagner C."/>
            <person name="Wortman J.R."/>
            <person name="Bovenberg R.A.L."/>
        </authorList>
    </citation>
    <scope>NUCLEOTIDE SEQUENCE [LARGE SCALE GENOMIC DNA]</scope>
    <source>
        <strain evidence="2">ATCC 28089 / DSM 1075 / NRRL 1951 / Wisconsin 54-1255</strain>
    </source>
</reference>
<accession>B6HIG1</accession>
<dbReference type="VEuPathDB" id="FungiDB:PCH_Pc21g06040"/>
<dbReference type="OrthoDB" id="5391288at2759"/>
<sequence>MLSLCASPFRNSHLGKRTAAQHVVYHHLHWHSLSIILRHHGFPTTAVPAWLAASSCLGGRLRAVRPGLDGYGASYLRTMANSGPAMSEQIEMEDMLSEPGTQRHFEEDD</sequence>
<dbReference type="AlphaFoldDB" id="B6HIG1"/>